<keyword evidence="2" id="KW-0472">Membrane</keyword>
<name>X0Q4I0_RHOWR</name>
<feature type="region of interest" description="Disordered" evidence="1">
    <location>
        <begin position="1"/>
        <end position="41"/>
    </location>
</feature>
<keyword evidence="2" id="KW-1133">Transmembrane helix</keyword>
<evidence type="ECO:0000256" key="2">
    <source>
        <dbReference type="SAM" id="Phobius"/>
    </source>
</evidence>
<keyword evidence="4" id="KW-1185">Reference proteome</keyword>
<organism evidence="3 4">
    <name type="scientific">Rhodococcus wratislaviensis NBRC 100605</name>
    <dbReference type="NCBI Taxonomy" id="1219028"/>
    <lineage>
        <taxon>Bacteria</taxon>
        <taxon>Bacillati</taxon>
        <taxon>Actinomycetota</taxon>
        <taxon>Actinomycetes</taxon>
        <taxon>Mycobacteriales</taxon>
        <taxon>Nocardiaceae</taxon>
        <taxon>Rhodococcus</taxon>
    </lineage>
</organism>
<comment type="caution">
    <text evidence="3">The sequence shown here is derived from an EMBL/GenBank/DDBJ whole genome shotgun (WGS) entry which is preliminary data.</text>
</comment>
<feature type="compositionally biased region" description="Pro residues" evidence="1">
    <location>
        <begin position="27"/>
        <end position="41"/>
    </location>
</feature>
<feature type="transmembrane region" description="Helical" evidence="2">
    <location>
        <begin position="63"/>
        <end position="85"/>
    </location>
</feature>
<dbReference type="EMBL" id="BAWF01000021">
    <property type="protein sequence ID" value="GAF45411.1"/>
    <property type="molecule type" value="Genomic_DNA"/>
</dbReference>
<evidence type="ECO:0000313" key="3">
    <source>
        <dbReference type="EMBL" id="GAF45411.1"/>
    </source>
</evidence>
<reference evidence="3 4" key="1">
    <citation type="submission" date="2014-02" db="EMBL/GenBank/DDBJ databases">
        <title>Whole genome shotgun sequence of Rhodococcus wratislaviensis NBRC 100605.</title>
        <authorList>
            <person name="Hosoyama A."/>
            <person name="Tsuchikane K."/>
            <person name="Yoshida I."/>
            <person name="Ohji S."/>
            <person name="Ichikawa N."/>
            <person name="Yamazoe A."/>
            <person name="Fujita N."/>
        </authorList>
    </citation>
    <scope>NUCLEOTIDE SEQUENCE [LARGE SCALE GENOMIC DNA]</scope>
    <source>
        <strain evidence="3 4">NBRC 100605</strain>
    </source>
</reference>
<gene>
    <name evidence="3" type="ORF">RW1_021_00020</name>
</gene>
<evidence type="ECO:0000313" key="4">
    <source>
        <dbReference type="Proteomes" id="UP000019491"/>
    </source>
</evidence>
<proteinExistence type="predicted"/>
<evidence type="ECO:0000256" key="1">
    <source>
        <dbReference type="SAM" id="MobiDB-lite"/>
    </source>
</evidence>
<accession>X0Q4I0</accession>
<dbReference type="AlphaFoldDB" id="X0Q4I0"/>
<protein>
    <submittedName>
        <fullName evidence="3">Uncharacterized protein</fullName>
    </submittedName>
</protein>
<dbReference type="RefSeq" id="WP_255221474.1">
    <property type="nucleotide sequence ID" value="NZ_BAWF01000021.1"/>
</dbReference>
<sequence length="211" mass="22318">MSSPQPPRPWDTDPQHTQPIYSQPGYEPEPPAPPAPNVPPPPTYVTPHPMYLPPPPQPPRSLAWMWVLLVALTLGLLGIIGYIWVWPMIVNDAANQAGDGTHTVVITSPAPQVPGPAPAQGGGSEVVPSYSTRCASVFPSTEFPSSAVGSNVTSCEFSEEVRFEYVSQPQRGGTVTVTATSPVTGQTYTMSCSGSKVVTCTGGNNAVVYVF</sequence>
<keyword evidence="2" id="KW-0812">Transmembrane</keyword>
<dbReference type="Proteomes" id="UP000019491">
    <property type="component" value="Unassembled WGS sequence"/>
</dbReference>